<dbReference type="EMBL" id="OZ019893">
    <property type="protein sequence ID" value="CAK9190566.1"/>
    <property type="molecule type" value="Genomic_DNA"/>
</dbReference>
<evidence type="ECO:0000313" key="1">
    <source>
        <dbReference type="EMBL" id="CAK9190566.1"/>
    </source>
</evidence>
<keyword evidence="2" id="KW-1185">Reference proteome</keyword>
<accession>A0ABP0T9W9</accession>
<organism evidence="1 2">
    <name type="scientific">Sphagnum troendelagicum</name>
    <dbReference type="NCBI Taxonomy" id="128251"/>
    <lineage>
        <taxon>Eukaryota</taxon>
        <taxon>Viridiplantae</taxon>
        <taxon>Streptophyta</taxon>
        <taxon>Embryophyta</taxon>
        <taxon>Bryophyta</taxon>
        <taxon>Sphagnophytina</taxon>
        <taxon>Sphagnopsida</taxon>
        <taxon>Sphagnales</taxon>
        <taxon>Sphagnaceae</taxon>
        <taxon>Sphagnum</taxon>
    </lineage>
</organism>
<sequence>MQAQDGDHGFEKMIVVGGAFVDTNDCHHDFGKDLVVLTIFFFNVLGAAPSMVREDHLCNQGQGCYV</sequence>
<gene>
    <name evidence="1" type="ORF">CSSPTR1EN2_LOCUS954</name>
</gene>
<protein>
    <submittedName>
        <fullName evidence="1">Uncharacterized protein</fullName>
    </submittedName>
</protein>
<name>A0ABP0T9W9_9BRYO</name>
<reference evidence="1 2" key="1">
    <citation type="submission" date="2024-02" db="EMBL/GenBank/DDBJ databases">
        <authorList>
            <consortium name="ELIXIR-Norway"/>
            <consortium name="Elixir Norway"/>
        </authorList>
    </citation>
    <scope>NUCLEOTIDE SEQUENCE [LARGE SCALE GENOMIC DNA]</scope>
</reference>
<evidence type="ECO:0000313" key="2">
    <source>
        <dbReference type="Proteomes" id="UP001497512"/>
    </source>
</evidence>
<dbReference type="Proteomes" id="UP001497512">
    <property type="component" value="Chromosome 1"/>
</dbReference>
<proteinExistence type="predicted"/>